<keyword evidence="1" id="KW-0479">Metal-binding</keyword>
<proteinExistence type="predicted"/>
<dbReference type="PROSITE" id="PS50158">
    <property type="entry name" value="ZF_CCHC"/>
    <property type="match status" value="2"/>
</dbReference>
<dbReference type="SUPFAM" id="SSF57756">
    <property type="entry name" value="Retrovirus zinc finger-like domains"/>
    <property type="match status" value="1"/>
</dbReference>
<dbReference type="SMART" id="SM00343">
    <property type="entry name" value="ZnF_C2HC"/>
    <property type="match status" value="2"/>
</dbReference>
<feature type="transmembrane region" description="Helical" evidence="2">
    <location>
        <begin position="20"/>
        <end position="38"/>
    </location>
</feature>
<protein>
    <recommendedName>
        <fullName evidence="3">CCHC-type domain-containing protein</fullName>
    </recommendedName>
</protein>
<sequence>MAQFKKKDDYATEKMKLPSALLVCSLLPIGTLVLTRVLEHMPLLIHPWMPTWLVDGAAATVILRSFHLVASNDVRMRNLKLRYLLVAGTLQVDFATQLLNRDVSASHYQTPISRLLVEFAKGTPRGPGGVREGGYRDGGYRDGGYRDGGYRDGGSREYLGRGPPPGSGRCFNCGLDGHWARDCKAGDWKNKCYRCGERGHIERNCQNSPKKLKKLG</sequence>
<comment type="caution">
    <text evidence="4">The sequence shown here is derived from an EMBL/GenBank/DDBJ whole genome shotgun (WGS) entry which is preliminary data.</text>
</comment>
<evidence type="ECO:0000256" key="2">
    <source>
        <dbReference type="SAM" id="Phobius"/>
    </source>
</evidence>
<dbReference type="AlphaFoldDB" id="A0AAP0H9B9"/>
<dbReference type="GO" id="GO:0003676">
    <property type="term" value="F:nucleic acid binding"/>
    <property type="evidence" value="ECO:0007669"/>
    <property type="project" value="InterPro"/>
</dbReference>
<keyword evidence="1" id="KW-0863">Zinc-finger</keyword>
<keyword evidence="2" id="KW-0472">Membrane</keyword>
<dbReference type="Gene3D" id="4.10.60.10">
    <property type="entry name" value="Zinc finger, CCHC-type"/>
    <property type="match status" value="2"/>
</dbReference>
<accession>A0AAP0H9B9</accession>
<reference evidence="4 5" key="1">
    <citation type="submission" date="2024-04" db="EMBL/GenBank/DDBJ databases">
        <title>The reference genome of an endangered Asteraceae, Deinandra increscens subsp. villosa, native to the Central Coast of California.</title>
        <authorList>
            <person name="Guilliams M."/>
            <person name="Hasenstab-Lehman K."/>
            <person name="Meyer R."/>
            <person name="Mcevoy S."/>
        </authorList>
    </citation>
    <scope>NUCLEOTIDE SEQUENCE [LARGE SCALE GENOMIC DNA]</scope>
    <source>
        <tissue evidence="4">Leaf</tissue>
    </source>
</reference>
<organism evidence="4 5">
    <name type="scientific">Deinandra increscens subsp. villosa</name>
    <dbReference type="NCBI Taxonomy" id="3103831"/>
    <lineage>
        <taxon>Eukaryota</taxon>
        <taxon>Viridiplantae</taxon>
        <taxon>Streptophyta</taxon>
        <taxon>Embryophyta</taxon>
        <taxon>Tracheophyta</taxon>
        <taxon>Spermatophyta</taxon>
        <taxon>Magnoliopsida</taxon>
        <taxon>eudicotyledons</taxon>
        <taxon>Gunneridae</taxon>
        <taxon>Pentapetalae</taxon>
        <taxon>asterids</taxon>
        <taxon>campanulids</taxon>
        <taxon>Asterales</taxon>
        <taxon>Asteraceae</taxon>
        <taxon>Asteroideae</taxon>
        <taxon>Heliantheae alliance</taxon>
        <taxon>Madieae</taxon>
        <taxon>Madiinae</taxon>
        <taxon>Deinandra</taxon>
    </lineage>
</organism>
<keyword evidence="2" id="KW-0812">Transmembrane</keyword>
<evidence type="ECO:0000313" key="4">
    <source>
        <dbReference type="EMBL" id="KAK9078059.1"/>
    </source>
</evidence>
<dbReference type="EMBL" id="JBCNJP010000006">
    <property type="protein sequence ID" value="KAK9078059.1"/>
    <property type="molecule type" value="Genomic_DNA"/>
</dbReference>
<dbReference type="Pfam" id="PF00098">
    <property type="entry name" value="zf-CCHC"/>
    <property type="match status" value="2"/>
</dbReference>
<feature type="domain" description="CCHC-type" evidence="3">
    <location>
        <begin position="169"/>
        <end position="184"/>
    </location>
</feature>
<keyword evidence="5" id="KW-1185">Reference proteome</keyword>
<evidence type="ECO:0000256" key="1">
    <source>
        <dbReference type="PROSITE-ProRule" id="PRU00047"/>
    </source>
</evidence>
<dbReference type="InterPro" id="IPR001878">
    <property type="entry name" value="Znf_CCHC"/>
</dbReference>
<evidence type="ECO:0000259" key="3">
    <source>
        <dbReference type="PROSITE" id="PS50158"/>
    </source>
</evidence>
<keyword evidence="1" id="KW-0862">Zinc</keyword>
<feature type="domain" description="CCHC-type" evidence="3">
    <location>
        <begin position="191"/>
        <end position="207"/>
    </location>
</feature>
<dbReference type="FunFam" id="4.10.60.10:FF:000003">
    <property type="entry name" value="serine/arginine-rich splicing factor RS2Z32-like isoform X1"/>
    <property type="match status" value="1"/>
</dbReference>
<dbReference type="InterPro" id="IPR036875">
    <property type="entry name" value="Znf_CCHC_sf"/>
</dbReference>
<evidence type="ECO:0000313" key="5">
    <source>
        <dbReference type="Proteomes" id="UP001408789"/>
    </source>
</evidence>
<gene>
    <name evidence="4" type="ORF">SSX86_002116</name>
</gene>
<keyword evidence="2" id="KW-1133">Transmembrane helix</keyword>
<name>A0AAP0H9B9_9ASTR</name>
<dbReference type="PANTHER" id="PTHR23002">
    <property type="entry name" value="ZINC FINGER CCHC DOMAIN CONTAINING PROTEIN"/>
    <property type="match status" value="1"/>
</dbReference>
<feature type="transmembrane region" description="Helical" evidence="2">
    <location>
        <begin position="50"/>
        <end position="70"/>
    </location>
</feature>
<dbReference type="Proteomes" id="UP001408789">
    <property type="component" value="Unassembled WGS sequence"/>
</dbReference>
<dbReference type="GO" id="GO:0008270">
    <property type="term" value="F:zinc ion binding"/>
    <property type="evidence" value="ECO:0007669"/>
    <property type="project" value="UniProtKB-KW"/>
</dbReference>
<dbReference type="InterPro" id="IPR051714">
    <property type="entry name" value="Znf_CCHC_NABP"/>
</dbReference>